<protein>
    <recommendedName>
        <fullName evidence="4">Outer membrane protein with beta-barrel domain</fullName>
    </recommendedName>
</protein>
<feature type="signal peptide" evidence="1">
    <location>
        <begin position="1"/>
        <end position="21"/>
    </location>
</feature>
<reference evidence="2 3" key="1">
    <citation type="submission" date="2018-02" db="EMBL/GenBank/DDBJ databases">
        <title>Genomic Encyclopedia of Archaeal and Bacterial Type Strains, Phase II (KMG-II): from individual species to whole genera.</title>
        <authorList>
            <person name="Goeker M."/>
        </authorList>
    </citation>
    <scope>NUCLEOTIDE SEQUENCE [LARGE SCALE GENOMIC DNA]</scope>
    <source>
        <strain evidence="2 3">DSM 29526</strain>
    </source>
</reference>
<evidence type="ECO:0000313" key="2">
    <source>
        <dbReference type="EMBL" id="PPK88541.1"/>
    </source>
</evidence>
<feature type="chain" id="PRO_5015670762" description="Outer membrane protein with beta-barrel domain" evidence="1">
    <location>
        <begin position="22"/>
        <end position="182"/>
    </location>
</feature>
<accession>A0A2S6IAK8</accession>
<name>A0A2S6IAK8_9BACT</name>
<dbReference type="EMBL" id="PTJC01000005">
    <property type="protein sequence ID" value="PPK88541.1"/>
    <property type="molecule type" value="Genomic_DNA"/>
</dbReference>
<keyword evidence="3" id="KW-1185">Reference proteome</keyword>
<dbReference type="AlphaFoldDB" id="A0A2S6IAK8"/>
<dbReference type="RefSeq" id="WP_104419080.1">
    <property type="nucleotide sequence ID" value="NZ_PTJC01000005.1"/>
</dbReference>
<organism evidence="2 3">
    <name type="scientific">Neolewinella xylanilytica</name>
    <dbReference type="NCBI Taxonomy" id="1514080"/>
    <lineage>
        <taxon>Bacteria</taxon>
        <taxon>Pseudomonadati</taxon>
        <taxon>Bacteroidota</taxon>
        <taxon>Saprospiria</taxon>
        <taxon>Saprospirales</taxon>
        <taxon>Lewinellaceae</taxon>
        <taxon>Neolewinella</taxon>
    </lineage>
</organism>
<dbReference type="Proteomes" id="UP000237662">
    <property type="component" value="Unassembled WGS sequence"/>
</dbReference>
<proteinExistence type="predicted"/>
<gene>
    <name evidence="2" type="ORF">CLV84_1509</name>
</gene>
<sequence length="182" mass="19845">MQSRYYLLLLAAWLLNAPAAAQLEYHPYFGLFSGDAQISLIGDDDGVDVFDGQRYAVGLDVLVGAGQLAPSVGLLFRPGRYESPTAEPFSRHRLQLPLGLAYRVLPPAFDINLVPSVAIIPGLALGDGVGEDRSVDWSGRIGIRLCIDWFTCGAHYFRTFTDPFPGGEHEAGRVLYTVGARF</sequence>
<evidence type="ECO:0000256" key="1">
    <source>
        <dbReference type="SAM" id="SignalP"/>
    </source>
</evidence>
<evidence type="ECO:0008006" key="4">
    <source>
        <dbReference type="Google" id="ProtNLM"/>
    </source>
</evidence>
<dbReference type="OrthoDB" id="1493445at2"/>
<keyword evidence="1" id="KW-0732">Signal</keyword>
<comment type="caution">
    <text evidence="2">The sequence shown here is derived from an EMBL/GenBank/DDBJ whole genome shotgun (WGS) entry which is preliminary data.</text>
</comment>
<evidence type="ECO:0000313" key="3">
    <source>
        <dbReference type="Proteomes" id="UP000237662"/>
    </source>
</evidence>